<evidence type="ECO:0000256" key="1">
    <source>
        <dbReference type="SAM" id="MobiDB-lite"/>
    </source>
</evidence>
<name>A0A645H6S9_9ZZZZ</name>
<dbReference type="EMBL" id="VSSQ01087900">
    <property type="protein sequence ID" value="MPN34721.1"/>
    <property type="molecule type" value="Genomic_DNA"/>
</dbReference>
<accession>A0A645H6S9</accession>
<organism evidence="2">
    <name type="scientific">bioreactor metagenome</name>
    <dbReference type="NCBI Taxonomy" id="1076179"/>
    <lineage>
        <taxon>unclassified sequences</taxon>
        <taxon>metagenomes</taxon>
        <taxon>ecological metagenomes</taxon>
    </lineage>
</organism>
<dbReference type="AlphaFoldDB" id="A0A645H6S9"/>
<proteinExistence type="predicted"/>
<gene>
    <name evidence="2" type="ORF">SDC9_182215</name>
</gene>
<sequence>MLANHDPGSRSSPQPTVAGRYRNRPTGQRLLHLVLAADEARGHERRQDAALCLGDVGQHGGGHDLHEVGVALLHRLDAARPGGAVGDEDLLHGQQPGLVGALDGGHARGQQAAGAQVHEVVHAALVGRDAVAAVDVDDGDLARPGDGGDHRAQAAQFDVGDDGDFGLAGQQRVHLLGPVKGGDDGAARQPRTQGVVRAAHVRGPAPACRG</sequence>
<comment type="caution">
    <text evidence="2">The sequence shown here is derived from an EMBL/GenBank/DDBJ whole genome shotgun (WGS) entry which is preliminary data.</text>
</comment>
<feature type="region of interest" description="Disordered" evidence="1">
    <location>
        <begin position="1"/>
        <end position="24"/>
    </location>
</feature>
<reference evidence="2" key="1">
    <citation type="submission" date="2019-08" db="EMBL/GenBank/DDBJ databases">
        <authorList>
            <person name="Kucharzyk K."/>
            <person name="Murdoch R.W."/>
            <person name="Higgins S."/>
            <person name="Loffler F."/>
        </authorList>
    </citation>
    <scope>NUCLEOTIDE SEQUENCE</scope>
</reference>
<protein>
    <submittedName>
        <fullName evidence="2">Uncharacterized protein</fullName>
    </submittedName>
</protein>
<evidence type="ECO:0000313" key="2">
    <source>
        <dbReference type="EMBL" id="MPN34721.1"/>
    </source>
</evidence>